<dbReference type="PANTHER" id="PTHR33048">
    <property type="entry name" value="PTH11-LIKE INTEGRAL MEMBRANE PROTEIN (AFU_ORTHOLOGUE AFUA_5G11245)"/>
    <property type="match status" value="1"/>
</dbReference>
<reference evidence="9 10" key="1">
    <citation type="submission" date="2018-02" db="EMBL/GenBank/DDBJ databases">
        <title>The genomes of Aspergillus section Nigri reveals drivers in fungal speciation.</title>
        <authorList>
            <consortium name="DOE Joint Genome Institute"/>
            <person name="Vesth T.C."/>
            <person name="Nybo J."/>
            <person name="Theobald S."/>
            <person name="Brandl J."/>
            <person name="Frisvad J.C."/>
            <person name="Nielsen K.F."/>
            <person name="Lyhne E.K."/>
            <person name="Kogle M.E."/>
            <person name="Kuo A."/>
            <person name="Riley R."/>
            <person name="Clum A."/>
            <person name="Nolan M."/>
            <person name="Lipzen A."/>
            <person name="Salamov A."/>
            <person name="Henrissat B."/>
            <person name="Wiebenga A."/>
            <person name="De vries R.P."/>
            <person name="Grigoriev I.V."/>
            <person name="Mortensen U.H."/>
            <person name="Andersen M.R."/>
            <person name="Baker S.E."/>
        </authorList>
    </citation>
    <scope>NUCLEOTIDE SEQUENCE [LARGE SCALE GENOMIC DNA]</scope>
    <source>
        <strain evidence="9 10">CBS 707.79</strain>
    </source>
</reference>
<organism evidence="9 10">
    <name type="scientific">Aspergillus ellipticus CBS 707.79</name>
    <dbReference type="NCBI Taxonomy" id="1448320"/>
    <lineage>
        <taxon>Eukaryota</taxon>
        <taxon>Fungi</taxon>
        <taxon>Dikarya</taxon>
        <taxon>Ascomycota</taxon>
        <taxon>Pezizomycotina</taxon>
        <taxon>Eurotiomycetes</taxon>
        <taxon>Eurotiomycetidae</taxon>
        <taxon>Eurotiales</taxon>
        <taxon>Aspergillaceae</taxon>
        <taxon>Aspergillus</taxon>
        <taxon>Aspergillus subgen. Circumdati</taxon>
    </lineage>
</organism>
<dbReference type="EMBL" id="KZ825914">
    <property type="protein sequence ID" value="PYH92524.1"/>
    <property type="molecule type" value="Genomic_DNA"/>
</dbReference>
<feature type="domain" description="Rhodopsin" evidence="8">
    <location>
        <begin position="48"/>
        <end position="286"/>
    </location>
</feature>
<feature type="transmembrane region" description="Helical" evidence="7">
    <location>
        <begin position="186"/>
        <end position="210"/>
    </location>
</feature>
<evidence type="ECO:0000313" key="10">
    <source>
        <dbReference type="Proteomes" id="UP000247810"/>
    </source>
</evidence>
<dbReference type="InterPro" id="IPR052337">
    <property type="entry name" value="SAT4-like"/>
</dbReference>
<feature type="region of interest" description="Disordered" evidence="6">
    <location>
        <begin position="294"/>
        <end position="346"/>
    </location>
</feature>
<dbReference type="PANTHER" id="PTHR33048:SF124">
    <property type="entry name" value="INTEGRAL MEMBRANE PROTEIN"/>
    <property type="match status" value="1"/>
</dbReference>
<name>A0A319D5F5_9EURO</name>
<evidence type="ECO:0000256" key="7">
    <source>
        <dbReference type="SAM" id="Phobius"/>
    </source>
</evidence>
<feature type="transmembrane region" description="Helical" evidence="7">
    <location>
        <begin position="33"/>
        <end position="52"/>
    </location>
</feature>
<comment type="subcellular location">
    <subcellularLocation>
        <location evidence="1">Membrane</location>
        <topology evidence="1">Multi-pass membrane protein</topology>
    </subcellularLocation>
</comment>
<dbReference type="AlphaFoldDB" id="A0A319D5F5"/>
<keyword evidence="3 7" id="KW-1133">Transmembrane helix</keyword>
<dbReference type="OrthoDB" id="5342292at2759"/>
<dbReference type="InterPro" id="IPR049326">
    <property type="entry name" value="Rhodopsin_dom_fungi"/>
</dbReference>
<keyword evidence="4 7" id="KW-0472">Membrane</keyword>
<proteinExistence type="inferred from homology"/>
<evidence type="ECO:0000256" key="5">
    <source>
        <dbReference type="ARBA" id="ARBA00038359"/>
    </source>
</evidence>
<protein>
    <recommendedName>
        <fullName evidence="8">Rhodopsin domain-containing protein</fullName>
    </recommendedName>
</protein>
<dbReference type="VEuPathDB" id="FungiDB:BO71DRAFT_357091"/>
<feature type="transmembrane region" description="Helical" evidence="7">
    <location>
        <begin position="106"/>
        <end position="131"/>
    </location>
</feature>
<keyword evidence="10" id="KW-1185">Reference proteome</keyword>
<evidence type="ECO:0000256" key="3">
    <source>
        <dbReference type="ARBA" id="ARBA00022989"/>
    </source>
</evidence>
<dbReference type="STRING" id="1448320.A0A319D5F5"/>
<feature type="compositionally biased region" description="Basic and acidic residues" evidence="6">
    <location>
        <begin position="327"/>
        <end position="346"/>
    </location>
</feature>
<evidence type="ECO:0000259" key="8">
    <source>
        <dbReference type="Pfam" id="PF20684"/>
    </source>
</evidence>
<feature type="transmembrane region" description="Helical" evidence="7">
    <location>
        <begin position="64"/>
        <end position="86"/>
    </location>
</feature>
<evidence type="ECO:0000256" key="2">
    <source>
        <dbReference type="ARBA" id="ARBA00022692"/>
    </source>
</evidence>
<dbReference type="GO" id="GO:0016020">
    <property type="term" value="C:membrane"/>
    <property type="evidence" value="ECO:0007669"/>
    <property type="project" value="UniProtKB-SubCell"/>
</dbReference>
<comment type="similarity">
    <text evidence="5">Belongs to the SAT4 family.</text>
</comment>
<feature type="transmembrane region" description="Helical" evidence="7">
    <location>
        <begin position="143"/>
        <end position="166"/>
    </location>
</feature>
<evidence type="ECO:0000256" key="6">
    <source>
        <dbReference type="SAM" id="MobiDB-lite"/>
    </source>
</evidence>
<evidence type="ECO:0000256" key="4">
    <source>
        <dbReference type="ARBA" id="ARBA00023136"/>
    </source>
</evidence>
<sequence>MQNDTDTGVIAPPAGVTPNLDDPTRHLLTANRLVVIVGVTISAFSLLVRTYTRLVIIRQWMLDDLVILASWIFAVITQSLLLYGYTDAGLGIHEWNLTTEEYNKSLRILLAGAVMYIPALGLSKIALIALYYRLSDMQRRWKITLWSVTIFVVVYMTLLECLLIFGCNPISKAWDTTVDGQCINRAGIFMAGASASMFTDIVLLIMPLPIVARLKMASRKRLGLAFMFGLGGLSLVTSIMRVIAIVPMLSSDDQSYLLGEMCLWINVESNLVIVTACVPSFRQVFRFHTAGSWNDSGRRDRASSRSNLRSAQRRHQGFTNLSVDVEMDGRESSGHEVETHPPRAVS</sequence>
<gene>
    <name evidence="9" type="ORF">BO71DRAFT_357091</name>
</gene>
<evidence type="ECO:0000313" key="9">
    <source>
        <dbReference type="EMBL" id="PYH92524.1"/>
    </source>
</evidence>
<evidence type="ECO:0000256" key="1">
    <source>
        <dbReference type="ARBA" id="ARBA00004141"/>
    </source>
</evidence>
<feature type="transmembrane region" description="Helical" evidence="7">
    <location>
        <begin position="222"/>
        <end position="244"/>
    </location>
</feature>
<dbReference type="Pfam" id="PF20684">
    <property type="entry name" value="Fung_rhodopsin"/>
    <property type="match status" value="1"/>
</dbReference>
<dbReference type="Proteomes" id="UP000247810">
    <property type="component" value="Unassembled WGS sequence"/>
</dbReference>
<accession>A0A319D5F5</accession>
<keyword evidence="2 7" id="KW-0812">Transmembrane</keyword>